<dbReference type="AlphaFoldDB" id="A0A653CF98"/>
<keyword evidence="2" id="KW-1185">Reference proteome</keyword>
<gene>
    <name evidence="1" type="ORF">CALMAC_LOCUS8533</name>
</gene>
<evidence type="ECO:0000313" key="1">
    <source>
        <dbReference type="EMBL" id="VEN46443.1"/>
    </source>
</evidence>
<organism evidence="1 2">
    <name type="scientific">Callosobruchus maculatus</name>
    <name type="common">Southern cowpea weevil</name>
    <name type="synonym">Pulse bruchid</name>
    <dbReference type="NCBI Taxonomy" id="64391"/>
    <lineage>
        <taxon>Eukaryota</taxon>
        <taxon>Metazoa</taxon>
        <taxon>Ecdysozoa</taxon>
        <taxon>Arthropoda</taxon>
        <taxon>Hexapoda</taxon>
        <taxon>Insecta</taxon>
        <taxon>Pterygota</taxon>
        <taxon>Neoptera</taxon>
        <taxon>Endopterygota</taxon>
        <taxon>Coleoptera</taxon>
        <taxon>Polyphaga</taxon>
        <taxon>Cucujiformia</taxon>
        <taxon>Chrysomeloidea</taxon>
        <taxon>Chrysomelidae</taxon>
        <taxon>Bruchinae</taxon>
        <taxon>Bruchini</taxon>
        <taxon>Callosobruchus</taxon>
    </lineage>
</organism>
<dbReference type="OrthoDB" id="424794at2759"/>
<evidence type="ECO:0000313" key="2">
    <source>
        <dbReference type="Proteomes" id="UP000410492"/>
    </source>
</evidence>
<reference evidence="1 2" key="1">
    <citation type="submission" date="2019-01" db="EMBL/GenBank/DDBJ databases">
        <authorList>
            <person name="Sayadi A."/>
        </authorList>
    </citation>
    <scope>NUCLEOTIDE SEQUENCE [LARGE SCALE GENOMIC DNA]</scope>
</reference>
<accession>A0A653CF98</accession>
<dbReference type="EMBL" id="CAACVG010007652">
    <property type="protein sequence ID" value="VEN46443.1"/>
    <property type="molecule type" value="Genomic_DNA"/>
</dbReference>
<protein>
    <submittedName>
        <fullName evidence="1">Uncharacterized protein</fullName>
    </submittedName>
</protein>
<proteinExistence type="predicted"/>
<dbReference type="Proteomes" id="UP000410492">
    <property type="component" value="Unassembled WGS sequence"/>
</dbReference>
<name>A0A653CF98_CALMS</name>
<sequence>MTDIIISKITETVREIKEGTKSDLALLFKISAVFVVRQQHNNYWRDKYSNYHSLCKKIQARISIIFYLEILTKYNSHKSI</sequence>